<dbReference type="Gene3D" id="3.40.50.720">
    <property type="entry name" value="NAD(P)-binding Rossmann-like Domain"/>
    <property type="match status" value="1"/>
</dbReference>
<dbReference type="RefSeq" id="WP_130109665.1">
    <property type="nucleotide sequence ID" value="NZ_CP035806.1"/>
</dbReference>
<evidence type="ECO:0000313" key="9">
    <source>
        <dbReference type="EMBL" id="QBE48529.1"/>
    </source>
</evidence>
<evidence type="ECO:0000256" key="5">
    <source>
        <dbReference type="ARBA" id="ARBA00023002"/>
    </source>
</evidence>
<dbReference type="OrthoDB" id="334894at2"/>
<comment type="cofactor">
    <cofactor evidence="1 7">
        <name>Zn(2+)</name>
        <dbReference type="ChEBI" id="CHEBI:29105"/>
    </cofactor>
</comment>
<dbReference type="InterPro" id="IPR036291">
    <property type="entry name" value="NAD(P)-bd_dom_sf"/>
</dbReference>
<feature type="domain" description="Enoyl reductase (ER)" evidence="8">
    <location>
        <begin position="21"/>
        <end position="367"/>
    </location>
</feature>
<dbReference type="Gene3D" id="3.90.180.10">
    <property type="entry name" value="Medium-chain alcohol dehydrogenases, catalytic domain"/>
    <property type="match status" value="1"/>
</dbReference>
<dbReference type="KEGG" id="ltr:EVS81_06515"/>
<protein>
    <submittedName>
        <fullName evidence="9">Alcohol dehydrogenase</fullName>
    </submittedName>
</protein>
<dbReference type="GO" id="GO:0008270">
    <property type="term" value="F:zinc ion binding"/>
    <property type="evidence" value="ECO:0007669"/>
    <property type="project" value="InterPro"/>
</dbReference>
<dbReference type="FunFam" id="3.40.50.720:FF:000003">
    <property type="entry name" value="S-(hydroxymethyl)glutathione dehydrogenase"/>
    <property type="match status" value="1"/>
</dbReference>
<dbReference type="GO" id="GO:0046294">
    <property type="term" value="P:formaldehyde catabolic process"/>
    <property type="evidence" value="ECO:0007669"/>
    <property type="project" value="TreeGrafter"/>
</dbReference>
<dbReference type="InterPro" id="IPR011032">
    <property type="entry name" value="GroES-like_sf"/>
</dbReference>
<dbReference type="InterPro" id="IPR013149">
    <property type="entry name" value="ADH-like_C"/>
</dbReference>
<keyword evidence="4 7" id="KW-0862">Zinc</keyword>
<dbReference type="SUPFAM" id="SSF50129">
    <property type="entry name" value="GroES-like"/>
    <property type="match status" value="2"/>
</dbReference>
<dbReference type="SMART" id="SM00829">
    <property type="entry name" value="PKS_ER"/>
    <property type="match status" value="1"/>
</dbReference>
<dbReference type="Pfam" id="PF00107">
    <property type="entry name" value="ADH_zinc_N"/>
    <property type="match status" value="1"/>
</dbReference>
<evidence type="ECO:0000256" key="6">
    <source>
        <dbReference type="ARBA" id="ARBA00023027"/>
    </source>
</evidence>
<comment type="similarity">
    <text evidence="2 7">Belongs to the zinc-containing alcohol dehydrogenase family.</text>
</comment>
<gene>
    <name evidence="9" type="ORF">EVS81_06515</name>
</gene>
<dbReference type="InterPro" id="IPR020843">
    <property type="entry name" value="ER"/>
</dbReference>
<evidence type="ECO:0000256" key="1">
    <source>
        <dbReference type="ARBA" id="ARBA00001947"/>
    </source>
</evidence>
<dbReference type="PROSITE" id="PS00059">
    <property type="entry name" value="ADH_ZINC"/>
    <property type="match status" value="1"/>
</dbReference>
<keyword evidence="3 7" id="KW-0479">Metal-binding</keyword>
<reference evidence="9 10" key="1">
    <citation type="submission" date="2019-02" db="EMBL/GenBank/DDBJ databases">
        <authorList>
            <person name="Sun L."/>
            <person name="Pan D."/>
            <person name="Wu X."/>
        </authorList>
    </citation>
    <scope>NUCLEOTIDE SEQUENCE [LARGE SCALE GENOMIC DNA]</scope>
    <source>
        <strain evidence="9 10">JW-1</strain>
    </source>
</reference>
<dbReference type="EMBL" id="CP035806">
    <property type="protein sequence ID" value="QBE48529.1"/>
    <property type="molecule type" value="Genomic_DNA"/>
</dbReference>
<evidence type="ECO:0000256" key="2">
    <source>
        <dbReference type="ARBA" id="ARBA00008072"/>
    </source>
</evidence>
<dbReference type="PANTHER" id="PTHR43880">
    <property type="entry name" value="ALCOHOL DEHYDROGENASE"/>
    <property type="match status" value="1"/>
</dbReference>
<sequence length="384" mass="39716">MQQSIEVRAAVFRGDDGNRLGVETLRLDAPAHGEVRVRVRAAGVCGSDRHVLEGEWHVPLPAVMGHEAAGVVDAVGPGVRGLGIGDHVIIAWHQACQRCGECTSGKPWACRHARSNDSLLPDGTTRWRDAADEAAYPYLAVGAMSEAVVVPESAAIRIDPRVPFAVASLIGCSVGTGYGAVVNNARVVAGESAVVVGAGGVGLSIIAALRLAGATPIIAVDVSEARLAEAELAGATHAIPGGEDLAVRVAELTGGGADAAFEAIGRVETMEQLPSLIRPGGRAVFVGLPPEGRKLEIDGLLLAYEGKTIIGSNYGGLVPARDFPRIAQAYLSGALPLDGLISARVPLDEVNEAFDAMRRGERTRSVIVFGAEDLPANAEVHGTP</sequence>
<accession>A0A4V0Z1I5</accession>
<keyword evidence="5" id="KW-0560">Oxidoreductase</keyword>
<evidence type="ECO:0000313" key="10">
    <source>
        <dbReference type="Proteomes" id="UP000289260"/>
    </source>
</evidence>
<evidence type="ECO:0000256" key="7">
    <source>
        <dbReference type="RuleBase" id="RU361277"/>
    </source>
</evidence>
<evidence type="ECO:0000256" key="3">
    <source>
        <dbReference type="ARBA" id="ARBA00022723"/>
    </source>
</evidence>
<dbReference type="PANTHER" id="PTHR43880:SF12">
    <property type="entry name" value="ALCOHOL DEHYDROGENASE CLASS-3"/>
    <property type="match status" value="1"/>
</dbReference>
<dbReference type="Pfam" id="PF08240">
    <property type="entry name" value="ADH_N"/>
    <property type="match status" value="1"/>
</dbReference>
<dbReference type="InterPro" id="IPR002328">
    <property type="entry name" value="ADH_Zn_CS"/>
</dbReference>
<dbReference type="AlphaFoldDB" id="A0A4V0Z1I5"/>
<dbReference type="InterPro" id="IPR013154">
    <property type="entry name" value="ADH-like_N"/>
</dbReference>
<dbReference type="Proteomes" id="UP000289260">
    <property type="component" value="Chromosome"/>
</dbReference>
<keyword evidence="10" id="KW-1185">Reference proteome</keyword>
<dbReference type="SUPFAM" id="SSF51735">
    <property type="entry name" value="NAD(P)-binding Rossmann-fold domains"/>
    <property type="match status" value="1"/>
</dbReference>
<evidence type="ECO:0000259" key="8">
    <source>
        <dbReference type="SMART" id="SM00829"/>
    </source>
</evidence>
<dbReference type="GO" id="GO:0051903">
    <property type="term" value="F:S-(hydroxymethyl)glutathione dehydrogenase [NAD(P)+] activity"/>
    <property type="evidence" value="ECO:0007669"/>
    <property type="project" value="TreeGrafter"/>
</dbReference>
<evidence type="ECO:0000256" key="4">
    <source>
        <dbReference type="ARBA" id="ARBA00022833"/>
    </source>
</evidence>
<dbReference type="GO" id="GO:0005829">
    <property type="term" value="C:cytosol"/>
    <property type="evidence" value="ECO:0007669"/>
    <property type="project" value="TreeGrafter"/>
</dbReference>
<proteinExistence type="inferred from homology"/>
<organism evidence="9 10">
    <name type="scientific">Leucobacter triazinivorans</name>
    <dbReference type="NCBI Taxonomy" id="1784719"/>
    <lineage>
        <taxon>Bacteria</taxon>
        <taxon>Bacillati</taxon>
        <taxon>Actinomycetota</taxon>
        <taxon>Actinomycetes</taxon>
        <taxon>Micrococcales</taxon>
        <taxon>Microbacteriaceae</taxon>
        <taxon>Leucobacter</taxon>
    </lineage>
</organism>
<name>A0A4V0Z1I5_9MICO</name>
<keyword evidence="6" id="KW-0520">NAD</keyword>